<reference evidence="2" key="1">
    <citation type="journal article" date="2022" name="bioRxiv">
        <title>Sequencing and chromosome-scale assembly of the giantPleurodeles waltlgenome.</title>
        <authorList>
            <person name="Brown T."/>
            <person name="Elewa A."/>
            <person name="Iarovenko S."/>
            <person name="Subramanian E."/>
            <person name="Araus A.J."/>
            <person name="Petzold A."/>
            <person name="Susuki M."/>
            <person name="Suzuki K.-i.T."/>
            <person name="Hayashi T."/>
            <person name="Toyoda A."/>
            <person name="Oliveira C."/>
            <person name="Osipova E."/>
            <person name="Leigh N.D."/>
            <person name="Simon A."/>
            <person name="Yun M.H."/>
        </authorList>
    </citation>
    <scope>NUCLEOTIDE SEQUENCE</scope>
    <source>
        <strain evidence="2">20211129_DDA</strain>
        <tissue evidence="2">Liver</tissue>
    </source>
</reference>
<accession>A0AAV7WSK6</accession>
<dbReference type="Proteomes" id="UP001066276">
    <property type="component" value="Chromosome 1_1"/>
</dbReference>
<dbReference type="EMBL" id="JANPWB010000001">
    <property type="protein sequence ID" value="KAJ1215642.1"/>
    <property type="molecule type" value="Genomic_DNA"/>
</dbReference>
<organism evidence="2 3">
    <name type="scientific">Pleurodeles waltl</name>
    <name type="common">Iberian ribbed newt</name>
    <dbReference type="NCBI Taxonomy" id="8319"/>
    <lineage>
        <taxon>Eukaryota</taxon>
        <taxon>Metazoa</taxon>
        <taxon>Chordata</taxon>
        <taxon>Craniata</taxon>
        <taxon>Vertebrata</taxon>
        <taxon>Euteleostomi</taxon>
        <taxon>Amphibia</taxon>
        <taxon>Batrachia</taxon>
        <taxon>Caudata</taxon>
        <taxon>Salamandroidea</taxon>
        <taxon>Salamandridae</taxon>
        <taxon>Pleurodelinae</taxon>
        <taxon>Pleurodeles</taxon>
    </lineage>
</organism>
<feature type="region of interest" description="Disordered" evidence="1">
    <location>
        <begin position="1"/>
        <end position="115"/>
    </location>
</feature>
<sequence length="197" mass="21754">MGSLAPLQQLFRQPPRGARGPCRRLVSQVPRPGLAQRSRVGPSKTRAVPASPTSKGKCLLGRGPTRAPSPRRPLQRLQRGSENRTRSPPHTGRPHRTRGGPLLHPRPRLQARGGAASLLSRQSARLGPQLHTGPRRRIGRVVGWSTARRPRSKEGQPGLARFSGVLSSPLRSELFRRAPCSEPWPRPDLDLYLKYSD</sequence>
<keyword evidence="3" id="KW-1185">Reference proteome</keyword>
<evidence type="ECO:0000313" key="3">
    <source>
        <dbReference type="Proteomes" id="UP001066276"/>
    </source>
</evidence>
<evidence type="ECO:0000313" key="2">
    <source>
        <dbReference type="EMBL" id="KAJ1215642.1"/>
    </source>
</evidence>
<dbReference type="AlphaFoldDB" id="A0AAV7WSK6"/>
<gene>
    <name evidence="2" type="ORF">NDU88_003250</name>
</gene>
<protein>
    <submittedName>
        <fullName evidence="2">Uncharacterized protein</fullName>
    </submittedName>
</protein>
<name>A0AAV7WSK6_PLEWA</name>
<evidence type="ECO:0000256" key="1">
    <source>
        <dbReference type="SAM" id="MobiDB-lite"/>
    </source>
</evidence>
<comment type="caution">
    <text evidence="2">The sequence shown here is derived from an EMBL/GenBank/DDBJ whole genome shotgun (WGS) entry which is preliminary data.</text>
</comment>
<proteinExistence type="predicted"/>